<accession>A0A3D8P390</accession>
<gene>
    <name evidence="1" type="ORF">DXX99_09215</name>
</gene>
<evidence type="ECO:0000313" key="1">
    <source>
        <dbReference type="EMBL" id="RDV81685.1"/>
    </source>
</evidence>
<organism evidence="1 2">
    <name type="scientific">Ammonifex thiophilus</name>
    <dbReference type="NCBI Taxonomy" id="444093"/>
    <lineage>
        <taxon>Bacteria</taxon>
        <taxon>Bacillati</taxon>
        <taxon>Bacillota</taxon>
        <taxon>Clostridia</taxon>
        <taxon>Thermoanaerobacterales</taxon>
        <taxon>Thermoanaerobacteraceae</taxon>
        <taxon>Ammonifex</taxon>
    </lineage>
</organism>
<dbReference type="Proteomes" id="UP000256329">
    <property type="component" value="Unassembled WGS sequence"/>
</dbReference>
<sequence>MNSTAREELILKRLESLERKIEEFQSEFQSRVRCYTRTPAFWTEIRSEAARAAGNDPLLLQKVIAVVSAILRIRFGVRHIQNLKEEQAPEAIEIAREALKLMGLAPAGEGGERA</sequence>
<proteinExistence type="predicted"/>
<evidence type="ECO:0000313" key="2">
    <source>
        <dbReference type="Proteomes" id="UP000256329"/>
    </source>
</evidence>
<name>A0A3D8P390_9THEO</name>
<keyword evidence="2" id="KW-1185">Reference proteome</keyword>
<dbReference type="EMBL" id="QSLN01000018">
    <property type="protein sequence ID" value="RDV81685.1"/>
    <property type="molecule type" value="Genomic_DNA"/>
</dbReference>
<dbReference type="AlphaFoldDB" id="A0A3D8P390"/>
<protein>
    <submittedName>
        <fullName evidence="1">Uncharacterized protein</fullName>
    </submittedName>
</protein>
<comment type="caution">
    <text evidence="1">The sequence shown here is derived from an EMBL/GenBank/DDBJ whole genome shotgun (WGS) entry which is preliminary data.</text>
</comment>
<reference evidence="1 2" key="1">
    <citation type="submission" date="2018-08" db="EMBL/GenBank/DDBJ databases">
        <title>Form III RuBisCO-mediated autotrophy in Thermodesulfobium bacteria.</title>
        <authorList>
            <person name="Toshchakov S.V."/>
            <person name="Kublanov I.V."/>
            <person name="Frolov E."/>
            <person name="Bonch-Osmolovskaya E.A."/>
            <person name="Tourova T.P."/>
            <person name="Chernych N.A."/>
            <person name="Lebedinsky A.V."/>
        </authorList>
    </citation>
    <scope>NUCLEOTIDE SEQUENCE [LARGE SCALE GENOMIC DNA]</scope>
    <source>
        <strain evidence="1 2">SR</strain>
    </source>
</reference>